<dbReference type="HOGENOM" id="CLU_005533_12_0_11"/>
<name>H5XHK9_9PSEU</name>
<evidence type="ECO:0000256" key="1">
    <source>
        <dbReference type="ARBA" id="ARBA00022603"/>
    </source>
</evidence>
<dbReference type="Pfam" id="PF00891">
    <property type="entry name" value="Methyltransf_2"/>
    <property type="match status" value="1"/>
</dbReference>
<dbReference type="PROSITE" id="PS51683">
    <property type="entry name" value="SAM_OMT_II"/>
    <property type="match status" value="1"/>
</dbReference>
<sequence length="344" mass="38062">MTVDTNAATTDETADVAAMNQLVRIGDYVTPIALRVIVELRVPDALADGPRTAEDLAEEVGAHGPSLYRVLRALTANGVFHEDRSHRFSLTPVSDLLRDGHPYSMRGMYRLSPADVHAVAELEYGVRNAESAFEHVHGTTFWEYTAKHPEHHERYQHNMWSMATLEIPAVLRVYDWSRTGTLVDLGGGTGQMIAGILKAHPAMRGVLLDLPDVAPGSRTVLEREGVLDRCEIVSGDFFESVPSGGDTYLLKRVFYDFTDDECTRILRSVRRAMKPDARVLVLDGVVRSDNRHDSGKLHDLYVLAMGQGRCRSREELADIFAGADLKVTRVIPTGAFPLVEGRAV</sequence>
<evidence type="ECO:0000256" key="3">
    <source>
        <dbReference type="ARBA" id="ARBA00022691"/>
    </source>
</evidence>
<keyword evidence="3" id="KW-0949">S-adenosyl-L-methionine</keyword>
<evidence type="ECO:0000313" key="6">
    <source>
        <dbReference type="EMBL" id="EHR61689.1"/>
    </source>
</evidence>
<evidence type="ECO:0000259" key="5">
    <source>
        <dbReference type="Pfam" id="PF08100"/>
    </source>
</evidence>
<dbReference type="PANTHER" id="PTHR43712">
    <property type="entry name" value="PUTATIVE (AFU_ORTHOLOGUE AFUA_4G14580)-RELATED"/>
    <property type="match status" value="1"/>
</dbReference>
<dbReference type="Pfam" id="PF08100">
    <property type="entry name" value="Dimerisation"/>
    <property type="match status" value="1"/>
</dbReference>
<dbReference type="InterPro" id="IPR029063">
    <property type="entry name" value="SAM-dependent_MTases_sf"/>
</dbReference>
<keyword evidence="2" id="KW-0808">Transferase</keyword>
<evidence type="ECO:0000256" key="2">
    <source>
        <dbReference type="ARBA" id="ARBA00022679"/>
    </source>
</evidence>
<dbReference type="Gene3D" id="1.10.10.10">
    <property type="entry name" value="Winged helix-like DNA-binding domain superfamily/Winged helix DNA-binding domain"/>
    <property type="match status" value="1"/>
</dbReference>
<proteinExistence type="predicted"/>
<dbReference type="InterPro" id="IPR036388">
    <property type="entry name" value="WH-like_DNA-bd_sf"/>
</dbReference>
<dbReference type="SUPFAM" id="SSF46785">
    <property type="entry name" value="Winged helix' DNA-binding domain"/>
    <property type="match status" value="1"/>
</dbReference>
<dbReference type="GO" id="GO:0046983">
    <property type="term" value="F:protein dimerization activity"/>
    <property type="evidence" value="ECO:0007669"/>
    <property type="project" value="InterPro"/>
</dbReference>
<dbReference type="STRING" id="882082.SaccyDRAFT_2843"/>
<dbReference type="SUPFAM" id="SSF53335">
    <property type="entry name" value="S-adenosyl-L-methionine-dependent methyltransferases"/>
    <property type="match status" value="1"/>
</dbReference>
<feature type="domain" description="O-methyltransferase C-terminal" evidence="4">
    <location>
        <begin position="122"/>
        <end position="323"/>
    </location>
</feature>
<dbReference type="OrthoDB" id="3804952at2"/>
<dbReference type="PIRSF" id="PIRSF005739">
    <property type="entry name" value="O-mtase"/>
    <property type="match status" value="1"/>
</dbReference>
<evidence type="ECO:0000259" key="4">
    <source>
        <dbReference type="Pfam" id="PF00891"/>
    </source>
</evidence>
<dbReference type="GO" id="GO:0032259">
    <property type="term" value="P:methylation"/>
    <property type="evidence" value="ECO:0007669"/>
    <property type="project" value="UniProtKB-KW"/>
</dbReference>
<dbReference type="PANTHER" id="PTHR43712:SF2">
    <property type="entry name" value="O-METHYLTRANSFERASE CICE"/>
    <property type="match status" value="1"/>
</dbReference>
<dbReference type="EMBL" id="CM001440">
    <property type="protein sequence ID" value="EHR61689.1"/>
    <property type="molecule type" value="Genomic_DNA"/>
</dbReference>
<organism evidence="6 7">
    <name type="scientific">Saccharomonospora cyanea NA-134</name>
    <dbReference type="NCBI Taxonomy" id="882082"/>
    <lineage>
        <taxon>Bacteria</taxon>
        <taxon>Bacillati</taxon>
        <taxon>Actinomycetota</taxon>
        <taxon>Actinomycetes</taxon>
        <taxon>Pseudonocardiales</taxon>
        <taxon>Pseudonocardiaceae</taxon>
        <taxon>Saccharomonospora</taxon>
    </lineage>
</organism>
<dbReference type="InterPro" id="IPR001077">
    <property type="entry name" value="COMT_C"/>
</dbReference>
<reference evidence="6 7" key="1">
    <citation type="submission" date="2011-11" db="EMBL/GenBank/DDBJ databases">
        <title>The Noncontiguous Finished sequence of Saccharomonospora cyanea NA-134.</title>
        <authorList>
            <consortium name="US DOE Joint Genome Institute"/>
            <person name="Lucas S."/>
            <person name="Han J."/>
            <person name="Lapidus A."/>
            <person name="Cheng J.-F."/>
            <person name="Goodwin L."/>
            <person name="Pitluck S."/>
            <person name="Peters L."/>
            <person name="Ovchinnikova G."/>
            <person name="Lu M."/>
            <person name="Detter J.C."/>
            <person name="Han C."/>
            <person name="Tapia R."/>
            <person name="Land M."/>
            <person name="Hauser L."/>
            <person name="Kyrpides N."/>
            <person name="Ivanova N."/>
            <person name="Pagani I."/>
            <person name="Brambilla E.-M."/>
            <person name="Klenk H.-P."/>
            <person name="Woyke T."/>
        </authorList>
    </citation>
    <scope>NUCLEOTIDE SEQUENCE [LARGE SCALE GENOMIC DNA]</scope>
    <source>
        <strain evidence="6 7">NA-134</strain>
    </source>
</reference>
<keyword evidence="1 6" id="KW-0489">Methyltransferase</keyword>
<dbReference type="InterPro" id="IPR036390">
    <property type="entry name" value="WH_DNA-bd_sf"/>
</dbReference>
<accession>H5XHK9</accession>
<dbReference type="InterPro" id="IPR016461">
    <property type="entry name" value="COMT-like"/>
</dbReference>
<protein>
    <submittedName>
        <fullName evidence="6">Methylase involved in ubiquinone/menaquinone biosynthesis</fullName>
    </submittedName>
</protein>
<dbReference type="AlphaFoldDB" id="H5XHK9"/>
<dbReference type="InterPro" id="IPR012967">
    <property type="entry name" value="COMT_dimerisation"/>
</dbReference>
<gene>
    <name evidence="6" type="ORF">SaccyDRAFT_2843</name>
</gene>
<dbReference type="GO" id="GO:0008171">
    <property type="term" value="F:O-methyltransferase activity"/>
    <property type="evidence" value="ECO:0007669"/>
    <property type="project" value="InterPro"/>
</dbReference>
<keyword evidence="6" id="KW-0830">Ubiquinone</keyword>
<dbReference type="Gene3D" id="3.40.50.150">
    <property type="entry name" value="Vaccinia Virus protein VP39"/>
    <property type="match status" value="1"/>
</dbReference>
<dbReference type="Gene3D" id="1.10.287.1350">
    <property type="match status" value="1"/>
</dbReference>
<dbReference type="RefSeq" id="WP_005457011.1">
    <property type="nucleotide sequence ID" value="NZ_CM001440.1"/>
</dbReference>
<dbReference type="Proteomes" id="UP000002791">
    <property type="component" value="Chromosome"/>
</dbReference>
<dbReference type="CDD" id="cd02440">
    <property type="entry name" value="AdoMet_MTases"/>
    <property type="match status" value="1"/>
</dbReference>
<dbReference type="eggNOG" id="COG2226">
    <property type="taxonomic scope" value="Bacteria"/>
</dbReference>
<keyword evidence="7" id="KW-1185">Reference proteome</keyword>
<feature type="domain" description="O-methyltransferase dimerisation" evidence="5">
    <location>
        <begin position="28"/>
        <end position="97"/>
    </location>
</feature>
<evidence type="ECO:0000313" key="7">
    <source>
        <dbReference type="Proteomes" id="UP000002791"/>
    </source>
</evidence>